<keyword evidence="4" id="KW-1185">Reference proteome</keyword>
<dbReference type="Gene3D" id="3.40.50.1110">
    <property type="entry name" value="SGNH hydrolase"/>
    <property type="match status" value="2"/>
</dbReference>
<protein>
    <submittedName>
        <fullName evidence="3">Lysophospholipase L1-like esterase</fullName>
    </submittedName>
</protein>
<evidence type="ECO:0000259" key="2">
    <source>
        <dbReference type="Pfam" id="PF13472"/>
    </source>
</evidence>
<comment type="caution">
    <text evidence="3">The sequence shown here is derived from an EMBL/GenBank/DDBJ whole genome shotgun (WGS) entry which is preliminary data.</text>
</comment>
<feature type="domain" description="SGNH hydrolase-type esterase" evidence="2">
    <location>
        <begin position="36"/>
        <end position="262"/>
    </location>
</feature>
<proteinExistence type="predicted"/>
<dbReference type="SUPFAM" id="SSF52266">
    <property type="entry name" value="SGNH hydrolase"/>
    <property type="match status" value="1"/>
</dbReference>
<evidence type="ECO:0000256" key="1">
    <source>
        <dbReference type="SAM" id="SignalP"/>
    </source>
</evidence>
<dbReference type="Pfam" id="PF13472">
    <property type="entry name" value="Lipase_GDSL_2"/>
    <property type="match status" value="1"/>
</dbReference>
<evidence type="ECO:0000313" key="3">
    <source>
        <dbReference type="EMBL" id="REE99898.1"/>
    </source>
</evidence>
<feature type="chain" id="PRO_5017753084" evidence="1">
    <location>
        <begin position="28"/>
        <end position="273"/>
    </location>
</feature>
<feature type="signal peptide" evidence="1">
    <location>
        <begin position="1"/>
        <end position="27"/>
    </location>
</feature>
<dbReference type="InterPro" id="IPR013830">
    <property type="entry name" value="SGNH_hydro"/>
</dbReference>
<dbReference type="RefSeq" id="WP_116025122.1">
    <property type="nucleotide sequence ID" value="NZ_QTTT01000001.1"/>
</dbReference>
<reference evidence="3 4" key="1">
    <citation type="submission" date="2018-08" db="EMBL/GenBank/DDBJ databases">
        <title>Sequencing the genomes of 1000 actinobacteria strains.</title>
        <authorList>
            <person name="Klenk H.-P."/>
        </authorList>
    </citation>
    <scope>NUCLEOTIDE SEQUENCE [LARGE SCALE GENOMIC DNA]</scope>
    <source>
        <strain evidence="3 4">DSM 43927</strain>
    </source>
</reference>
<dbReference type="OrthoDB" id="154486at2"/>
<keyword evidence="1" id="KW-0732">Signal</keyword>
<dbReference type="AlphaFoldDB" id="A0A3D9SVQ9"/>
<dbReference type="Proteomes" id="UP000256661">
    <property type="component" value="Unassembled WGS sequence"/>
</dbReference>
<gene>
    <name evidence="3" type="ORF">DFJ69_5415</name>
</gene>
<name>A0A3D9SVQ9_9ACTN</name>
<dbReference type="InterPro" id="IPR036514">
    <property type="entry name" value="SGNH_hydro_sf"/>
</dbReference>
<sequence length="273" mass="27967">MRLKSRPRAALVALILTLCLGGGPAHADAPPTYYLALGDSGAVGAQVGQGPTDEGYTDVLHAALKADHPDLRLVKLGCGGETTTTMIKGGICSYDAGSQLNAAVDFLERHPGRVEFVTLSIGVNNVGCLLQGDVVCGLRGTGTLVAELPQIIAKLRAAGGDTPVYASATSYDPGLASWVKGDKATAVASVPLVDAFNAVQRAAALVGGFKVADVGGAFATHDFSTTVTMAPYGTIPLNVARICAWTSQCTHGDGHANAEGYRQMAGAFLRVVS</sequence>
<dbReference type="EMBL" id="QTTT01000001">
    <property type="protein sequence ID" value="REE99898.1"/>
    <property type="molecule type" value="Genomic_DNA"/>
</dbReference>
<evidence type="ECO:0000313" key="4">
    <source>
        <dbReference type="Proteomes" id="UP000256661"/>
    </source>
</evidence>
<organism evidence="3 4">
    <name type="scientific">Thermomonospora umbrina</name>
    <dbReference type="NCBI Taxonomy" id="111806"/>
    <lineage>
        <taxon>Bacteria</taxon>
        <taxon>Bacillati</taxon>
        <taxon>Actinomycetota</taxon>
        <taxon>Actinomycetes</taxon>
        <taxon>Streptosporangiales</taxon>
        <taxon>Thermomonosporaceae</taxon>
        <taxon>Thermomonospora</taxon>
    </lineage>
</organism>
<accession>A0A3D9SVQ9</accession>